<protein>
    <submittedName>
        <fullName evidence="1">Uncharacterized protein</fullName>
    </submittedName>
</protein>
<accession>I3WBS7</accession>
<dbReference type="EMBL" id="CP003185">
    <property type="protein sequence ID" value="AFK94278.1"/>
    <property type="molecule type" value="Genomic_DNA"/>
</dbReference>
<evidence type="ECO:0000313" key="2">
    <source>
        <dbReference type="Proteomes" id="UP000006178"/>
    </source>
</evidence>
<dbReference type="PATRIC" id="fig|1094508.3.peg.2765"/>
<evidence type="ECO:0000313" key="1">
    <source>
        <dbReference type="EMBL" id="AFK94278.1"/>
    </source>
</evidence>
<dbReference type="KEGG" id="tsh:Tsac_2731"/>
<keyword evidence="1" id="KW-0614">Plasmid</keyword>
<dbReference type="BioCyc" id="TSAC1094508:GLMA-2777-MONOMER"/>
<dbReference type="AlphaFoldDB" id="I3WBS7"/>
<keyword evidence="2" id="KW-1185">Reference proteome</keyword>
<dbReference type="Proteomes" id="UP000006178">
    <property type="component" value="Plasmid pMU3262"/>
</dbReference>
<name>I3WBS7_THESW</name>
<geneLocation type="plasmid" evidence="1 2">
    <name>pMU3262</name>
</geneLocation>
<reference evidence="1 2" key="1">
    <citation type="journal article" date="2014" name="Appl. Environ. Microbiol.">
        <title>Profile of Secreted Hydrolases, Associated Proteins, and SlpA in Thermoanaerobacterium saccharolyticum during the Degradation of Hemicellulose.</title>
        <authorList>
            <person name="Currie D.H."/>
            <person name="Guss A.M."/>
            <person name="Herring C.D."/>
            <person name="Giannone R.J."/>
            <person name="Johnson C.M."/>
            <person name="Lankford P.K."/>
            <person name="Brown S.D."/>
            <person name="Hettich R.L."/>
            <person name="Lynd L.R."/>
        </authorList>
    </citation>
    <scope>NUCLEOTIDE SEQUENCE [LARGE SCALE GENOMIC DNA]</scope>
    <source>
        <strain evidence="2">DSM 8691 / JW/SL-YS485</strain>
    </source>
</reference>
<sequence length="226" mass="25504">MYSASQIIFMAMHNNNPTIHNGNCRLCGGPLMGDYKPYNELNWAKWTSESFNKDNTSLYVCEACQKNRDFRNTTNLKIGKGFIATQNNISFFNTTDDALNALYSLPNPPFVLCFIPYSSKSPLTFYLPVSYSNQSINALIAFNRGRVFATAPVKKGGKWGKVTPVADEIYSVTFNIDDIYDIINFLKANPDSIHSPTFRDHCLFNPIWGLCAWLTGTDKKIYSTVL</sequence>
<proteinExistence type="predicted"/>
<organism evidence="1 2">
    <name type="scientific">Thermoanaerobacterium saccharolyticum (strain DSM 8691 / JW/SL-YS485)</name>
    <dbReference type="NCBI Taxonomy" id="1094508"/>
    <lineage>
        <taxon>Bacteria</taxon>
        <taxon>Bacillati</taxon>
        <taxon>Bacillota</taxon>
        <taxon>Clostridia</taxon>
        <taxon>Thermoanaerobacterales</taxon>
        <taxon>Thermoanaerobacteraceae</taxon>
        <taxon>Thermoanaerobacterium</taxon>
    </lineage>
</organism>
<gene>
    <name evidence="1" type="ordered locus">Tsac_2731</name>
</gene>